<feature type="compositionally biased region" description="Polar residues" evidence="1">
    <location>
        <begin position="1"/>
        <end position="14"/>
    </location>
</feature>
<comment type="caution">
    <text evidence="2">The sequence shown here is derived from an EMBL/GenBank/DDBJ whole genome shotgun (WGS) entry which is preliminary data.</text>
</comment>
<evidence type="ECO:0000256" key="1">
    <source>
        <dbReference type="SAM" id="MobiDB-lite"/>
    </source>
</evidence>
<protein>
    <submittedName>
        <fullName evidence="2">Synaptobrevin-1</fullName>
    </submittedName>
</protein>
<name>A0A5B7E9V4_PORTR</name>
<dbReference type="Proteomes" id="UP000324222">
    <property type="component" value="Unassembled WGS sequence"/>
</dbReference>
<organism evidence="2 3">
    <name type="scientific">Portunus trituberculatus</name>
    <name type="common">Swimming crab</name>
    <name type="synonym">Neptunus trituberculatus</name>
    <dbReference type="NCBI Taxonomy" id="210409"/>
    <lineage>
        <taxon>Eukaryota</taxon>
        <taxon>Metazoa</taxon>
        <taxon>Ecdysozoa</taxon>
        <taxon>Arthropoda</taxon>
        <taxon>Crustacea</taxon>
        <taxon>Multicrustacea</taxon>
        <taxon>Malacostraca</taxon>
        <taxon>Eumalacostraca</taxon>
        <taxon>Eucarida</taxon>
        <taxon>Decapoda</taxon>
        <taxon>Pleocyemata</taxon>
        <taxon>Brachyura</taxon>
        <taxon>Eubrachyura</taxon>
        <taxon>Portunoidea</taxon>
        <taxon>Portunidae</taxon>
        <taxon>Portuninae</taxon>
        <taxon>Portunus</taxon>
    </lineage>
</organism>
<feature type="region of interest" description="Disordered" evidence="1">
    <location>
        <begin position="1"/>
        <end position="23"/>
    </location>
</feature>
<dbReference type="PROSITE" id="PS00417">
    <property type="entry name" value="SYNAPTOBREVIN"/>
    <property type="match status" value="1"/>
</dbReference>
<reference evidence="2 3" key="1">
    <citation type="submission" date="2019-05" db="EMBL/GenBank/DDBJ databases">
        <title>Another draft genome of Portunus trituberculatus and its Hox gene families provides insights of decapod evolution.</title>
        <authorList>
            <person name="Jeong J.-H."/>
            <person name="Song I."/>
            <person name="Kim S."/>
            <person name="Choi T."/>
            <person name="Kim D."/>
            <person name="Ryu S."/>
            <person name="Kim W."/>
        </authorList>
    </citation>
    <scope>NUCLEOTIDE SEQUENCE [LARGE SCALE GENOMIC DNA]</scope>
    <source>
        <tissue evidence="2">Muscle</tissue>
    </source>
</reference>
<dbReference type="Gene3D" id="1.20.5.110">
    <property type="match status" value="1"/>
</dbReference>
<keyword evidence="3" id="KW-1185">Reference proteome</keyword>
<dbReference type="GO" id="GO:0016192">
    <property type="term" value="P:vesicle-mediated transport"/>
    <property type="evidence" value="ECO:0007669"/>
    <property type="project" value="InterPro"/>
</dbReference>
<dbReference type="InterPro" id="IPR016444">
    <property type="entry name" value="Synaptobrevin/VAMP"/>
</dbReference>
<dbReference type="AlphaFoldDB" id="A0A5B7E9V4"/>
<dbReference type="EMBL" id="VSRR010002170">
    <property type="protein sequence ID" value="MPC29986.1"/>
    <property type="molecule type" value="Genomic_DNA"/>
</dbReference>
<dbReference type="GO" id="GO:0016020">
    <property type="term" value="C:membrane"/>
    <property type="evidence" value="ECO:0007669"/>
    <property type="project" value="InterPro"/>
</dbReference>
<dbReference type="InterPro" id="IPR001388">
    <property type="entry name" value="Synaptobrevin-like"/>
</dbReference>
<gene>
    <name evidence="2" type="primary">snb-1</name>
    <name evidence="2" type="ORF">E2C01_023239</name>
</gene>
<accession>A0A5B7E9V4</accession>
<evidence type="ECO:0000313" key="2">
    <source>
        <dbReference type="EMBL" id="MPC29986.1"/>
    </source>
</evidence>
<sequence length="206" mass="22702">MNQSPMSPHTTTPSDPALPITKTRSKLTPTDLWVITEAALVVRNKHNRNHRVVCEPSIALTRGSKQLSKSAALHLTNSLSSGSQTCEELGVWPEPWCGGGGAGQLKEVRLQQEGLPLGVMHPQAKMVKSLVVPVGHSRWLHRNECSKRKRKSMSRYGSTYNFDGMVVGIMRVNVERVLERDQKLSELDDRAASQCPLNGLEGACQL</sequence>
<dbReference type="PANTHER" id="PTHR45701">
    <property type="entry name" value="SYNAPTOBREVIN FAMILY MEMBER"/>
    <property type="match status" value="1"/>
</dbReference>
<proteinExistence type="predicted"/>
<evidence type="ECO:0000313" key="3">
    <source>
        <dbReference type="Proteomes" id="UP000324222"/>
    </source>
</evidence>